<keyword evidence="2" id="KW-1185">Reference proteome</keyword>
<dbReference type="RefSeq" id="WP_108735893.1">
    <property type="nucleotide sequence ID" value="NZ_CP020919.1"/>
</dbReference>
<reference evidence="1 2" key="1">
    <citation type="submission" date="2017-04" db="EMBL/GenBank/DDBJ databases">
        <title>Complete genome sequence of Flavobacterium kingsejong AJ004.</title>
        <authorList>
            <person name="Lee P.C."/>
        </authorList>
    </citation>
    <scope>NUCLEOTIDE SEQUENCE [LARGE SCALE GENOMIC DNA]</scope>
    <source>
        <strain evidence="1 2">AJ004</strain>
    </source>
</reference>
<dbReference type="OrthoDB" id="621150at2"/>
<sequence length="505" mass="57381">MKKTTIVIAILISLTSIKCGDGINNEPFLEFDPYDTALSSRIEAYQDIKSAGTPIQKDKQSMYIDFSDGIQMAFNIPQNKELISQSYNTLMGSELEAFKLGSKIIDFIPKKTTPTELGMMLNDSKQYKDIYAPIEETVKDIISKNREAFLITDFEEYGLNSAKPVEITETAFLKEEFIEWLKNGNSIRFYVSDYSENGIQKHLYFTVFYAPNSAILPKLHNVLSALPHFDLTNQGYQLSQGYETTTSGGIFYDPTAGTDVAKNVLELDKKNYVNGLTEHKNYEFYPLLLDWEYIEKTKNELQFKDFFRKLFIDLSNTDSYNISDLDVKVADITEDFELFAKCKEALKHKPKITKGSDAENELLADENDPIALACYDKKGKIKDEWVYKPIATPSIPDFFTLNKTLFANSKKDSKNKKAEIGVVFDSQFAVKNIPNPQGLMRVDIIVKNAKPGTEKLDWFTWQSTVNPKSNNTALKASIQSTLADPKINPVNTVIYTYYIKTNANK</sequence>
<evidence type="ECO:0000313" key="2">
    <source>
        <dbReference type="Proteomes" id="UP000244677"/>
    </source>
</evidence>
<dbReference type="EMBL" id="CP020919">
    <property type="protein sequence ID" value="AWG24241.1"/>
    <property type="molecule type" value="Genomic_DNA"/>
</dbReference>
<accession>A0A2S1LKN7</accession>
<proteinExistence type="predicted"/>
<name>A0A2S1LKN7_9FLAO</name>
<dbReference type="KEGG" id="fki:FK004_02885"/>
<dbReference type="AlphaFoldDB" id="A0A2S1LKN7"/>
<gene>
    <name evidence="1" type="ORF">FK004_02885</name>
</gene>
<dbReference type="Proteomes" id="UP000244677">
    <property type="component" value="Chromosome"/>
</dbReference>
<evidence type="ECO:0000313" key="1">
    <source>
        <dbReference type="EMBL" id="AWG24241.1"/>
    </source>
</evidence>
<organism evidence="1 2">
    <name type="scientific">Flavobacterium kingsejongi</name>
    <dbReference type="NCBI Taxonomy" id="1678728"/>
    <lineage>
        <taxon>Bacteria</taxon>
        <taxon>Pseudomonadati</taxon>
        <taxon>Bacteroidota</taxon>
        <taxon>Flavobacteriia</taxon>
        <taxon>Flavobacteriales</taxon>
        <taxon>Flavobacteriaceae</taxon>
        <taxon>Flavobacterium</taxon>
    </lineage>
</organism>
<protein>
    <submittedName>
        <fullName evidence="1">Uncharacterized protein</fullName>
    </submittedName>
</protein>